<keyword evidence="1" id="KW-0732">Signal</keyword>
<dbReference type="EMBL" id="MU155172">
    <property type="protein sequence ID" value="KAF9481919.1"/>
    <property type="molecule type" value="Genomic_DNA"/>
</dbReference>
<feature type="chain" id="PRO_5040163335" description="DUF5648 domain-containing protein" evidence="1">
    <location>
        <begin position="21"/>
        <end position="208"/>
    </location>
</feature>
<organism evidence="3 4">
    <name type="scientific">Pholiota conissans</name>
    <dbReference type="NCBI Taxonomy" id="109636"/>
    <lineage>
        <taxon>Eukaryota</taxon>
        <taxon>Fungi</taxon>
        <taxon>Dikarya</taxon>
        <taxon>Basidiomycota</taxon>
        <taxon>Agaricomycotina</taxon>
        <taxon>Agaricomycetes</taxon>
        <taxon>Agaricomycetidae</taxon>
        <taxon>Agaricales</taxon>
        <taxon>Agaricineae</taxon>
        <taxon>Strophariaceae</taxon>
        <taxon>Pholiota</taxon>
    </lineage>
</organism>
<sequence>MKFTTLVAAALFACSIGVTAKTEVPTSSDTCADPSLVVPFVQGFNTVQDAYALASVAGYTAGITRSPTSGWIYQGEAFLGWPTPQNFTFPFYRFFNPTTTDYISTTSTDGSAPSIPGFTLQGTLGYAYTSSVCSSVPLLGAFNQAAGSHYYTTDPNVHTDLLSQGGWTNVNSGVFVLPLSFVWYVNFIKFTFNAKWIPSCLEYAYHLH</sequence>
<dbReference type="OrthoDB" id="9971254at2759"/>
<evidence type="ECO:0000256" key="1">
    <source>
        <dbReference type="SAM" id="SignalP"/>
    </source>
</evidence>
<proteinExistence type="predicted"/>
<feature type="domain" description="DUF5648" evidence="2">
    <location>
        <begin position="68"/>
        <end position="173"/>
    </location>
</feature>
<name>A0A9P5Z8H4_9AGAR</name>
<dbReference type="InterPro" id="IPR043708">
    <property type="entry name" value="DUF5648"/>
</dbReference>
<gene>
    <name evidence="3" type="ORF">BDN70DRAFT_930460</name>
</gene>
<keyword evidence="4" id="KW-1185">Reference proteome</keyword>
<feature type="signal peptide" evidence="1">
    <location>
        <begin position="1"/>
        <end position="20"/>
    </location>
</feature>
<reference evidence="3" key="1">
    <citation type="submission" date="2020-11" db="EMBL/GenBank/DDBJ databases">
        <authorList>
            <consortium name="DOE Joint Genome Institute"/>
            <person name="Ahrendt S."/>
            <person name="Riley R."/>
            <person name="Andreopoulos W."/>
            <person name="Labutti K."/>
            <person name="Pangilinan J."/>
            <person name="Ruiz-Duenas F.J."/>
            <person name="Barrasa J.M."/>
            <person name="Sanchez-Garcia M."/>
            <person name="Camarero S."/>
            <person name="Miyauchi S."/>
            <person name="Serrano A."/>
            <person name="Linde D."/>
            <person name="Babiker R."/>
            <person name="Drula E."/>
            <person name="Ayuso-Fernandez I."/>
            <person name="Pacheco R."/>
            <person name="Padilla G."/>
            <person name="Ferreira P."/>
            <person name="Barriuso J."/>
            <person name="Kellner H."/>
            <person name="Castanera R."/>
            <person name="Alfaro M."/>
            <person name="Ramirez L."/>
            <person name="Pisabarro A.G."/>
            <person name="Kuo A."/>
            <person name="Tritt A."/>
            <person name="Lipzen A."/>
            <person name="He G."/>
            <person name="Yan M."/>
            <person name="Ng V."/>
            <person name="Cullen D."/>
            <person name="Martin F."/>
            <person name="Rosso M.-N."/>
            <person name="Henrissat B."/>
            <person name="Hibbett D."/>
            <person name="Martinez A.T."/>
            <person name="Grigoriev I.V."/>
        </authorList>
    </citation>
    <scope>NUCLEOTIDE SEQUENCE</scope>
    <source>
        <strain evidence="3">CIRM-BRFM 674</strain>
    </source>
</reference>
<evidence type="ECO:0000313" key="3">
    <source>
        <dbReference type="EMBL" id="KAF9481919.1"/>
    </source>
</evidence>
<accession>A0A9P5Z8H4</accession>
<evidence type="ECO:0000259" key="2">
    <source>
        <dbReference type="Pfam" id="PF18885"/>
    </source>
</evidence>
<protein>
    <recommendedName>
        <fullName evidence="2">DUF5648 domain-containing protein</fullName>
    </recommendedName>
</protein>
<dbReference type="Proteomes" id="UP000807469">
    <property type="component" value="Unassembled WGS sequence"/>
</dbReference>
<comment type="caution">
    <text evidence="3">The sequence shown here is derived from an EMBL/GenBank/DDBJ whole genome shotgun (WGS) entry which is preliminary data.</text>
</comment>
<dbReference type="AlphaFoldDB" id="A0A9P5Z8H4"/>
<evidence type="ECO:0000313" key="4">
    <source>
        <dbReference type="Proteomes" id="UP000807469"/>
    </source>
</evidence>
<dbReference type="Pfam" id="PF18885">
    <property type="entry name" value="DUF5648"/>
    <property type="match status" value="1"/>
</dbReference>